<dbReference type="Proteomes" id="UP000554482">
    <property type="component" value="Unassembled WGS sequence"/>
</dbReference>
<accession>A0A7J6WK44</accession>
<dbReference type="InterPro" id="IPR017441">
    <property type="entry name" value="Protein_kinase_ATP_BS"/>
</dbReference>
<feature type="binding site" evidence="1">
    <location>
        <position position="104"/>
    </location>
    <ligand>
        <name>ATP</name>
        <dbReference type="ChEBI" id="CHEBI:30616"/>
    </ligand>
</feature>
<dbReference type="InterPro" id="IPR011009">
    <property type="entry name" value="Kinase-like_dom_sf"/>
</dbReference>
<dbReference type="GO" id="GO:0016301">
    <property type="term" value="F:kinase activity"/>
    <property type="evidence" value="ECO:0007669"/>
    <property type="project" value="UniProtKB-KW"/>
</dbReference>
<dbReference type="AlphaFoldDB" id="A0A7J6WK44"/>
<keyword evidence="1" id="KW-0547">Nucleotide-binding</keyword>
<dbReference type="PANTHER" id="PTHR47987">
    <property type="entry name" value="OS08G0249100 PROTEIN"/>
    <property type="match status" value="1"/>
</dbReference>
<dbReference type="PROSITE" id="PS00107">
    <property type="entry name" value="PROTEIN_KINASE_ATP"/>
    <property type="match status" value="1"/>
</dbReference>
<organism evidence="2 3">
    <name type="scientific">Thalictrum thalictroides</name>
    <name type="common">Rue-anemone</name>
    <name type="synonym">Anemone thalictroides</name>
    <dbReference type="NCBI Taxonomy" id="46969"/>
    <lineage>
        <taxon>Eukaryota</taxon>
        <taxon>Viridiplantae</taxon>
        <taxon>Streptophyta</taxon>
        <taxon>Embryophyta</taxon>
        <taxon>Tracheophyta</taxon>
        <taxon>Spermatophyta</taxon>
        <taxon>Magnoliopsida</taxon>
        <taxon>Ranunculales</taxon>
        <taxon>Ranunculaceae</taxon>
        <taxon>Thalictroideae</taxon>
        <taxon>Thalictrum</taxon>
    </lineage>
</organism>
<keyword evidence="2" id="KW-0675">Receptor</keyword>
<sequence length="132" mass="14413">MPVVLRPAAAHLAVLMNQSFKETHCQNSILKLSSPKNPITGCMQRASFIFRSKRGIIPGAMIQFTYLELDLVTNKFSSSNLIGLGGSSHVYRGQHKDGKTVAVKRLKTQGGPEADSIFITEVHIKGNVFSIS</sequence>
<keyword evidence="2" id="KW-0418">Kinase</keyword>
<dbReference type="OrthoDB" id="1746528at2759"/>
<dbReference type="GO" id="GO:0005524">
    <property type="term" value="F:ATP binding"/>
    <property type="evidence" value="ECO:0007669"/>
    <property type="project" value="UniProtKB-UniRule"/>
</dbReference>
<dbReference type="InterPro" id="IPR046958">
    <property type="entry name" value="RBK1/2/STUNTED"/>
</dbReference>
<dbReference type="PANTHER" id="PTHR47987:SF11">
    <property type="entry name" value="RECEPTOR-LIKE CYTOSOLIC SERINE_THREONINE-PROTEIN KINASE RBK1 ISOFORM X1"/>
    <property type="match status" value="1"/>
</dbReference>
<evidence type="ECO:0000313" key="3">
    <source>
        <dbReference type="Proteomes" id="UP000554482"/>
    </source>
</evidence>
<keyword evidence="1" id="KW-0067">ATP-binding</keyword>
<gene>
    <name evidence="2" type="ORF">FRX31_013928</name>
</gene>
<evidence type="ECO:0000256" key="1">
    <source>
        <dbReference type="PROSITE-ProRule" id="PRU10141"/>
    </source>
</evidence>
<evidence type="ECO:0000313" key="2">
    <source>
        <dbReference type="EMBL" id="KAF5196482.1"/>
    </source>
</evidence>
<keyword evidence="2" id="KW-0808">Transferase</keyword>
<reference evidence="2 3" key="1">
    <citation type="submission" date="2020-06" db="EMBL/GenBank/DDBJ databases">
        <title>Transcriptomic and genomic resources for Thalictrum thalictroides and T. hernandezii: Facilitating candidate gene discovery in an emerging model plant lineage.</title>
        <authorList>
            <person name="Arias T."/>
            <person name="Riano-Pachon D.M."/>
            <person name="Di Stilio V.S."/>
        </authorList>
    </citation>
    <scope>NUCLEOTIDE SEQUENCE [LARGE SCALE GENOMIC DNA]</scope>
    <source>
        <strain evidence="3">cv. WT478/WT964</strain>
        <tissue evidence="2">Leaves</tissue>
    </source>
</reference>
<dbReference type="Gene3D" id="3.30.200.20">
    <property type="entry name" value="Phosphorylase Kinase, domain 1"/>
    <property type="match status" value="1"/>
</dbReference>
<dbReference type="SUPFAM" id="SSF56112">
    <property type="entry name" value="Protein kinase-like (PK-like)"/>
    <property type="match status" value="1"/>
</dbReference>
<keyword evidence="3" id="KW-1185">Reference proteome</keyword>
<name>A0A7J6WK44_THATH</name>
<dbReference type="EMBL" id="JABWDY010015940">
    <property type="protein sequence ID" value="KAF5196482.1"/>
    <property type="molecule type" value="Genomic_DNA"/>
</dbReference>
<protein>
    <submittedName>
        <fullName evidence="2">Receptor-like serine/threonine-protein kinase NCRK</fullName>
    </submittedName>
</protein>
<proteinExistence type="predicted"/>
<comment type="caution">
    <text evidence="2">The sequence shown here is derived from an EMBL/GenBank/DDBJ whole genome shotgun (WGS) entry which is preliminary data.</text>
</comment>